<feature type="transmembrane region" description="Helical" evidence="7">
    <location>
        <begin position="100"/>
        <end position="127"/>
    </location>
</feature>
<feature type="transmembrane region" description="Helical" evidence="7">
    <location>
        <begin position="180"/>
        <end position="204"/>
    </location>
</feature>
<evidence type="ECO:0000256" key="5">
    <source>
        <dbReference type="ARBA" id="ARBA00022989"/>
    </source>
</evidence>
<sequence>MFKYITKRMALAILTLFVVLIFSYTLVVLFIKNPYEIQLLSENNHAQRLALEAKSKEYNEIPVIVKMAQYFAKFFRFDYGEIFKPTGGYNTIPDLFFKPLGWSILVSLPSFIISSILGVMIGVLAGYKRGTWIDNAISAFVFVFIAVPSFVLAPIILGIFQKLGFDTRFIHPREVGEGWGSTILSVIPAIVVVSLGSLAGYTLYSRNQVVTVLTSNYVLIAKTKGLSNWQIFRKYVFRNISIPLATVIIPSYLILLSGSIIVEQFWFIPGTATTIANSFPNGEINVVMFSVFFFTALGLFTQIIVDISYPFIDPRIKYQASSGINIFQIFKAHKLRKMQWANIQKQLQGGQ</sequence>
<evidence type="ECO:0000256" key="2">
    <source>
        <dbReference type="ARBA" id="ARBA00022448"/>
    </source>
</evidence>
<evidence type="ECO:0000313" key="9">
    <source>
        <dbReference type="EMBL" id="TQC54219.1"/>
    </source>
</evidence>
<dbReference type="EMBL" id="SMDN01000001">
    <property type="protein sequence ID" value="TQC54219.1"/>
    <property type="molecule type" value="Genomic_DNA"/>
</dbReference>
<feature type="transmembrane region" description="Helical" evidence="7">
    <location>
        <begin position="242"/>
        <end position="267"/>
    </location>
</feature>
<keyword evidence="4 7" id="KW-0812">Transmembrane</keyword>
<keyword evidence="6 7" id="KW-0472">Membrane</keyword>
<dbReference type="CDD" id="cd06261">
    <property type="entry name" value="TM_PBP2"/>
    <property type="match status" value="1"/>
</dbReference>
<evidence type="ECO:0000256" key="4">
    <source>
        <dbReference type="ARBA" id="ARBA00022692"/>
    </source>
</evidence>
<dbReference type="GO" id="GO:0055085">
    <property type="term" value="P:transmembrane transport"/>
    <property type="evidence" value="ECO:0007669"/>
    <property type="project" value="InterPro"/>
</dbReference>
<dbReference type="GO" id="GO:0005886">
    <property type="term" value="C:plasma membrane"/>
    <property type="evidence" value="ECO:0007669"/>
    <property type="project" value="UniProtKB-SubCell"/>
</dbReference>
<dbReference type="PANTHER" id="PTHR30465">
    <property type="entry name" value="INNER MEMBRANE ABC TRANSPORTER"/>
    <property type="match status" value="1"/>
</dbReference>
<dbReference type="SUPFAM" id="SSF161098">
    <property type="entry name" value="MetI-like"/>
    <property type="match status" value="1"/>
</dbReference>
<evidence type="ECO:0000256" key="3">
    <source>
        <dbReference type="ARBA" id="ARBA00022475"/>
    </source>
</evidence>
<name>A0A507SR10_9BACT</name>
<keyword evidence="5 7" id="KW-1133">Transmembrane helix</keyword>
<keyword evidence="3" id="KW-1003">Cell membrane</keyword>
<comment type="caution">
    <text evidence="9">The sequence shown here is derived from an EMBL/GenBank/DDBJ whole genome shotgun (WGS) entry which is preliminary data.</text>
</comment>
<dbReference type="RefSeq" id="WP_141483631.1">
    <property type="nucleotide sequence ID" value="NZ_SMDN01000001.1"/>
</dbReference>
<comment type="subcellular location">
    <subcellularLocation>
        <location evidence="1 7">Cell membrane</location>
        <topology evidence="1 7">Multi-pass membrane protein</topology>
    </subcellularLocation>
</comment>
<accession>A0A507SR10</accession>
<dbReference type="PANTHER" id="PTHR30465:SF0">
    <property type="entry name" value="OLIGOPEPTIDE TRANSPORT SYSTEM PERMEASE PROTEIN APPB"/>
    <property type="match status" value="1"/>
</dbReference>
<evidence type="ECO:0000256" key="7">
    <source>
        <dbReference type="RuleBase" id="RU363032"/>
    </source>
</evidence>
<dbReference type="InterPro" id="IPR035906">
    <property type="entry name" value="MetI-like_sf"/>
</dbReference>
<dbReference type="InterPro" id="IPR000515">
    <property type="entry name" value="MetI-like"/>
</dbReference>
<evidence type="ECO:0000256" key="6">
    <source>
        <dbReference type="ARBA" id="ARBA00023136"/>
    </source>
</evidence>
<dbReference type="AlphaFoldDB" id="A0A507SR10"/>
<protein>
    <submittedName>
        <fullName evidence="9">ABC transporter permease</fullName>
    </submittedName>
</protein>
<gene>
    <name evidence="9" type="ORF">E1I18_00385</name>
</gene>
<keyword evidence="2 7" id="KW-0813">Transport</keyword>
<dbReference type="OrthoDB" id="9789439at2"/>
<feature type="domain" description="ABC transmembrane type-1" evidence="8">
    <location>
        <begin position="100"/>
        <end position="305"/>
    </location>
</feature>
<dbReference type="Proteomes" id="UP000320801">
    <property type="component" value="Unassembled WGS sequence"/>
</dbReference>
<feature type="transmembrane region" description="Helical" evidence="7">
    <location>
        <begin position="139"/>
        <end position="160"/>
    </location>
</feature>
<evidence type="ECO:0000259" key="8">
    <source>
        <dbReference type="PROSITE" id="PS50928"/>
    </source>
</evidence>
<comment type="similarity">
    <text evidence="7">Belongs to the binding-protein-dependent transport system permease family.</text>
</comment>
<dbReference type="Pfam" id="PF00528">
    <property type="entry name" value="BPD_transp_1"/>
    <property type="match status" value="1"/>
</dbReference>
<dbReference type="PROSITE" id="PS50928">
    <property type="entry name" value="ABC_TM1"/>
    <property type="match status" value="1"/>
</dbReference>
<keyword evidence="10" id="KW-1185">Reference proteome</keyword>
<proteinExistence type="inferred from homology"/>
<evidence type="ECO:0000313" key="10">
    <source>
        <dbReference type="Proteomes" id="UP000320801"/>
    </source>
</evidence>
<feature type="transmembrane region" description="Helical" evidence="7">
    <location>
        <begin position="287"/>
        <end position="312"/>
    </location>
</feature>
<reference evidence="9 10" key="1">
    <citation type="submission" date="2019-03" db="EMBL/GenBank/DDBJ databases">
        <title>Characterization of a novel Mycoplasma cynos real-time PCR assay.</title>
        <authorList>
            <person name="Tallmadge R.L."/>
            <person name="Mitchell P.K."/>
            <person name="Goodman L."/>
        </authorList>
    </citation>
    <scope>NUCLEOTIDE SEQUENCE [LARGE SCALE GENOMIC DNA]</scope>
    <source>
        <strain evidence="9 10">1642</strain>
    </source>
</reference>
<evidence type="ECO:0000256" key="1">
    <source>
        <dbReference type="ARBA" id="ARBA00004651"/>
    </source>
</evidence>
<organism evidence="9 10">
    <name type="scientific">Mycoplasmopsis mucosicanis</name>
    <dbReference type="NCBI Taxonomy" id="458208"/>
    <lineage>
        <taxon>Bacteria</taxon>
        <taxon>Bacillati</taxon>
        <taxon>Mycoplasmatota</taxon>
        <taxon>Mycoplasmoidales</taxon>
        <taxon>Metamycoplasmataceae</taxon>
        <taxon>Mycoplasmopsis</taxon>
    </lineage>
</organism>
<feature type="transmembrane region" description="Helical" evidence="7">
    <location>
        <begin position="12"/>
        <end position="31"/>
    </location>
</feature>
<dbReference type="Gene3D" id="1.10.3720.10">
    <property type="entry name" value="MetI-like"/>
    <property type="match status" value="1"/>
</dbReference>